<comment type="caution">
    <text evidence="7">The sequence shown here is derived from an EMBL/GenBank/DDBJ whole genome shotgun (WGS) entry which is preliminary data.</text>
</comment>
<dbReference type="Pfam" id="PF00447">
    <property type="entry name" value="HSF_DNA-bind"/>
    <property type="match status" value="1"/>
</dbReference>
<gene>
    <name evidence="7" type="ORF">TrCOL_g5571</name>
</gene>
<dbReference type="SMART" id="SM00415">
    <property type="entry name" value="HSF"/>
    <property type="match status" value="1"/>
</dbReference>
<feature type="compositionally biased region" description="Basic and acidic residues" evidence="5">
    <location>
        <begin position="100"/>
        <end position="109"/>
    </location>
</feature>
<feature type="compositionally biased region" description="Polar residues" evidence="5">
    <location>
        <begin position="217"/>
        <end position="229"/>
    </location>
</feature>
<dbReference type="AlphaFoldDB" id="A0A9W7L3Y8"/>
<dbReference type="SUPFAM" id="SSF46785">
    <property type="entry name" value="Winged helix' DNA-binding domain"/>
    <property type="match status" value="1"/>
</dbReference>
<evidence type="ECO:0000256" key="4">
    <source>
        <dbReference type="RuleBase" id="RU004020"/>
    </source>
</evidence>
<evidence type="ECO:0000256" key="1">
    <source>
        <dbReference type="ARBA" id="ARBA00004123"/>
    </source>
</evidence>
<dbReference type="InterPro" id="IPR036390">
    <property type="entry name" value="WH_DNA-bd_sf"/>
</dbReference>
<dbReference type="EMBL" id="BRYA01000643">
    <property type="protein sequence ID" value="GMI27319.1"/>
    <property type="molecule type" value="Genomic_DNA"/>
</dbReference>
<dbReference type="PANTHER" id="PTHR10015:SF206">
    <property type="entry name" value="HSF-TYPE DNA-BINDING DOMAIN-CONTAINING PROTEIN"/>
    <property type="match status" value="1"/>
</dbReference>
<evidence type="ECO:0000256" key="2">
    <source>
        <dbReference type="ARBA" id="ARBA00023125"/>
    </source>
</evidence>
<feature type="region of interest" description="Disordered" evidence="5">
    <location>
        <begin position="243"/>
        <end position="299"/>
    </location>
</feature>
<dbReference type="GO" id="GO:0043565">
    <property type="term" value="F:sequence-specific DNA binding"/>
    <property type="evidence" value="ECO:0007669"/>
    <property type="project" value="InterPro"/>
</dbReference>
<feature type="compositionally biased region" description="Polar residues" evidence="5">
    <location>
        <begin position="261"/>
        <end position="271"/>
    </location>
</feature>
<evidence type="ECO:0000256" key="3">
    <source>
        <dbReference type="ARBA" id="ARBA00023242"/>
    </source>
</evidence>
<protein>
    <recommendedName>
        <fullName evidence="6">HSF-type DNA-binding domain-containing protein</fullName>
    </recommendedName>
</protein>
<comment type="similarity">
    <text evidence="4">Belongs to the HSF family.</text>
</comment>
<keyword evidence="3" id="KW-0539">Nucleus</keyword>
<evidence type="ECO:0000313" key="7">
    <source>
        <dbReference type="EMBL" id="GMI27319.1"/>
    </source>
</evidence>
<dbReference type="PRINTS" id="PR00056">
    <property type="entry name" value="HSFDOMAIN"/>
</dbReference>
<keyword evidence="8" id="KW-1185">Reference proteome</keyword>
<dbReference type="Proteomes" id="UP001165065">
    <property type="component" value="Unassembled WGS sequence"/>
</dbReference>
<evidence type="ECO:0000313" key="8">
    <source>
        <dbReference type="Proteomes" id="UP001165065"/>
    </source>
</evidence>
<dbReference type="GO" id="GO:0003700">
    <property type="term" value="F:DNA-binding transcription factor activity"/>
    <property type="evidence" value="ECO:0007669"/>
    <property type="project" value="InterPro"/>
</dbReference>
<dbReference type="Gene3D" id="1.10.10.10">
    <property type="entry name" value="Winged helix-like DNA-binding domain superfamily/Winged helix DNA-binding domain"/>
    <property type="match status" value="1"/>
</dbReference>
<evidence type="ECO:0000256" key="5">
    <source>
        <dbReference type="SAM" id="MobiDB-lite"/>
    </source>
</evidence>
<feature type="compositionally biased region" description="Low complexity" evidence="5">
    <location>
        <begin position="180"/>
        <end position="198"/>
    </location>
</feature>
<dbReference type="InterPro" id="IPR036388">
    <property type="entry name" value="WH-like_DNA-bd_sf"/>
</dbReference>
<dbReference type="GO" id="GO:0005634">
    <property type="term" value="C:nucleus"/>
    <property type="evidence" value="ECO:0007669"/>
    <property type="project" value="UniProtKB-SubCell"/>
</dbReference>
<feature type="compositionally biased region" description="Low complexity" evidence="5">
    <location>
        <begin position="154"/>
        <end position="171"/>
    </location>
</feature>
<feature type="compositionally biased region" description="Polar residues" evidence="5">
    <location>
        <begin position="281"/>
        <end position="296"/>
    </location>
</feature>
<evidence type="ECO:0000259" key="6">
    <source>
        <dbReference type="SMART" id="SM00415"/>
    </source>
</evidence>
<feature type="compositionally biased region" description="Low complexity" evidence="5">
    <location>
        <begin position="375"/>
        <end position="394"/>
    </location>
</feature>
<dbReference type="PANTHER" id="PTHR10015">
    <property type="entry name" value="HEAT SHOCK TRANSCRIPTION FACTOR"/>
    <property type="match status" value="1"/>
</dbReference>
<feature type="region of interest" description="Disordered" evidence="5">
    <location>
        <begin position="96"/>
        <end position="229"/>
    </location>
</feature>
<comment type="subcellular location">
    <subcellularLocation>
        <location evidence="1">Nucleus</location>
    </subcellularLocation>
</comment>
<name>A0A9W7L3Y8_9STRA</name>
<feature type="region of interest" description="Disordered" evidence="5">
    <location>
        <begin position="326"/>
        <end position="397"/>
    </location>
</feature>
<organism evidence="7 8">
    <name type="scientific">Triparma columacea</name>
    <dbReference type="NCBI Taxonomy" id="722753"/>
    <lineage>
        <taxon>Eukaryota</taxon>
        <taxon>Sar</taxon>
        <taxon>Stramenopiles</taxon>
        <taxon>Ochrophyta</taxon>
        <taxon>Bolidophyceae</taxon>
        <taxon>Parmales</taxon>
        <taxon>Triparmaceae</taxon>
        <taxon>Triparma</taxon>
    </lineage>
</organism>
<dbReference type="InterPro" id="IPR000232">
    <property type="entry name" value="HSF_DNA-bd"/>
</dbReference>
<dbReference type="OrthoDB" id="60033at2759"/>
<feature type="region of interest" description="Disordered" evidence="5">
    <location>
        <begin position="547"/>
        <end position="609"/>
    </location>
</feature>
<accession>A0A9W7L3Y8</accession>
<proteinExistence type="inferred from homology"/>
<keyword evidence="2" id="KW-0238">DNA-binding</keyword>
<sequence length="682" mass="74230">MSGFVGKLFAMVNESPNDIVDWLPSGDAFQILDLERLESQTLPLHFRHSRFQSLVRQLNFYNFRKVNRERTFWVYKHPLFHRDKPELLPLLRRKTCPGVDGRRSAKDEPPTTGSSSRGTEEKRVPTGTRSSARVGRPPRNHDAYTPVVSVTPHSFASGSSTTDTSASSTSTLGVPGRSVQQQQQQQQQPQQQQQQQQQTGAADEDAEFPGYGHLGSSAHNSRSTSPTFDLSSSFDEAYGSNKRKAGAAANCNNRAERSERNQMVASVSQQLEAYAKRARTASGNSNGLGSGRTSPMNGLITAAANNNSKKNSNTPQNNAIRFHSLTYDDDEPGQHNNPSASEKSPLLHPISDADPSRERFNSSPVPPNTPGLTYSSTPIATPSATTISTSSASSGSNTPLAFGSNFSSSFNQIPKTPSSAFCPKLTISLPTNPATDAHPSIHESSPHYATLSKCPITDLSLSTMIASKISKISPETNAALTKFCLSTPPTAILDPKTKGERLQELFSKDDRVKEDFNRYRDALSPRSSLDWCGRHRTGAPRHTTFTVKSEEESEADAMGAKEGGEECNEKEERNKHNNKNNAVTLELDSELTTAEGSPSVEDTTHDGTAEQVSQSSHVAAAVAAAAAAATGQVDPKDFTPFCINHLRDTFKEGYEKHGFTEREVEAVENAIKVWFRAAMVTQ</sequence>
<reference evidence="8" key="1">
    <citation type="journal article" date="2023" name="Commun. Biol.">
        <title>Genome analysis of Parmales, the sister group of diatoms, reveals the evolutionary specialization of diatoms from phago-mixotrophs to photoautotrophs.</title>
        <authorList>
            <person name="Ban H."/>
            <person name="Sato S."/>
            <person name="Yoshikawa S."/>
            <person name="Yamada K."/>
            <person name="Nakamura Y."/>
            <person name="Ichinomiya M."/>
            <person name="Sato N."/>
            <person name="Blanc-Mathieu R."/>
            <person name="Endo H."/>
            <person name="Kuwata A."/>
            <person name="Ogata H."/>
        </authorList>
    </citation>
    <scope>NUCLEOTIDE SEQUENCE [LARGE SCALE GENOMIC DNA]</scope>
</reference>
<feature type="domain" description="HSF-type DNA-binding" evidence="6">
    <location>
        <begin position="1"/>
        <end position="94"/>
    </location>
</feature>